<dbReference type="EMBL" id="CM017325">
    <property type="protein sequence ID" value="KAE8056179.1"/>
    <property type="molecule type" value="Genomic_DNA"/>
</dbReference>
<dbReference type="Pfam" id="PF06803">
    <property type="entry name" value="DUF1232"/>
    <property type="match status" value="1"/>
</dbReference>
<dbReference type="GO" id="GO:0012505">
    <property type="term" value="C:endomembrane system"/>
    <property type="evidence" value="ECO:0007669"/>
    <property type="project" value="UniProtKB-SubCell"/>
</dbReference>
<dbReference type="Pfam" id="PF00097">
    <property type="entry name" value="zf-C3HC4"/>
    <property type="match status" value="1"/>
</dbReference>
<evidence type="ECO:0000256" key="5">
    <source>
        <dbReference type="ARBA" id="ARBA00022771"/>
    </source>
</evidence>
<accession>A0A5N6R5A2</accession>
<evidence type="ECO:0000256" key="10">
    <source>
        <dbReference type="ARBA" id="ARBA00031107"/>
    </source>
</evidence>
<keyword evidence="7 12" id="KW-1133">Transmembrane helix</keyword>
<evidence type="ECO:0000256" key="1">
    <source>
        <dbReference type="ARBA" id="ARBA00004127"/>
    </source>
</evidence>
<dbReference type="SUPFAM" id="SSF57850">
    <property type="entry name" value="RING/U-box"/>
    <property type="match status" value="1"/>
</dbReference>
<dbReference type="CDD" id="cd16539">
    <property type="entry name" value="RING-HC_RNF113A_B"/>
    <property type="match status" value="1"/>
</dbReference>
<dbReference type="PANTHER" id="PTHR22894">
    <property type="entry name" value="RING-TYPE DOMAIN-CONTAINING PROTEIN"/>
    <property type="match status" value="1"/>
</dbReference>
<organism evidence="14 15">
    <name type="scientific">Carpinus fangiana</name>
    <dbReference type="NCBI Taxonomy" id="176857"/>
    <lineage>
        <taxon>Eukaryota</taxon>
        <taxon>Viridiplantae</taxon>
        <taxon>Streptophyta</taxon>
        <taxon>Embryophyta</taxon>
        <taxon>Tracheophyta</taxon>
        <taxon>Spermatophyta</taxon>
        <taxon>Magnoliopsida</taxon>
        <taxon>eudicotyledons</taxon>
        <taxon>Gunneridae</taxon>
        <taxon>Pentapetalae</taxon>
        <taxon>rosids</taxon>
        <taxon>fabids</taxon>
        <taxon>Fagales</taxon>
        <taxon>Betulaceae</taxon>
        <taxon>Carpinus</taxon>
    </lineage>
</organism>
<evidence type="ECO:0000259" key="13">
    <source>
        <dbReference type="PROSITE" id="PS50089"/>
    </source>
</evidence>
<dbReference type="GO" id="GO:0008270">
    <property type="term" value="F:zinc ion binding"/>
    <property type="evidence" value="ECO:0007669"/>
    <property type="project" value="UniProtKB-KW"/>
</dbReference>
<protein>
    <recommendedName>
        <fullName evidence="2">E3 ubiquitin-protein ligase RNF170</fullName>
    </recommendedName>
    <alternativeName>
        <fullName evidence="10">RING finger protein 170</fullName>
    </alternativeName>
    <alternativeName>
        <fullName evidence="9">RING-type E3 ubiquitin transferase RNF170</fullName>
    </alternativeName>
</protein>
<dbReference type="InterPro" id="IPR038896">
    <property type="entry name" value="RNF170"/>
</dbReference>
<dbReference type="GO" id="GO:0061630">
    <property type="term" value="F:ubiquitin protein ligase activity"/>
    <property type="evidence" value="ECO:0007669"/>
    <property type="project" value="InterPro"/>
</dbReference>
<feature type="transmembrane region" description="Helical" evidence="12">
    <location>
        <begin position="122"/>
        <end position="140"/>
    </location>
</feature>
<keyword evidence="8 12" id="KW-0472">Membrane</keyword>
<evidence type="ECO:0000256" key="4">
    <source>
        <dbReference type="ARBA" id="ARBA00022723"/>
    </source>
</evidence>
<evidence type="ECO:0000256" key="8">
    <source>
        <dbReference type="ARBA" id="ARBA00023136"/>
    </source>
</evidence>
<evidence type="ECO:0000256" key="9">
    <source>
        <dbReference type="ARBA" id="ARBA00030110"/>
    </source>
</evidence>
<dbReference type="Proteomes" id="UP000327013">
    <property type="component" value="Chromosome 5"/>
</dbReference>
<evidence type="ECO:0000313" key="15">
    <source>
        <dbReference type="Proteomes" id="UP000327013"/>
    </source>
</evidence>
<proteinExistence type="predicted"/>
<dbReference type="PROSITE" id="PS00518">
    <property type="entry name" value="ZF_RING_1"/>
    <property type="match status" value="1"/>
</dbReference>
<dbReference type="AlphaFoldDB" id="A0A5N6R5A2"/>
<evidence type="ECO:0000256" key="2">
    <source>
        <dbReference type="ARBA" id="ARBA00014068"/>
    </source>
</evidence>
<dbReference type="InterPro" id="IPR017907">
    <property type="entry name" value="Znf_RING_CS"/>
</dbReference>
<keyword evidence="4" id="KW-0479">Metal-binding</keyword>
<keyword evidence="6" id="KW-0862">Zinc</keyword>
<dbReference type="SMART" id="SM00184">
    <property type="entry name" value="RING"/>
    <property type="match status" value="1"/>
</dbReference>
<comment type="subcellular location">
    <subcellularLocation>
        <location evidence="1">Endomembrane system</location>
        <topology evidence="1">Multi-pass membrane protein</topology>
    </subcellularLocation>
</comment>
<dbReference type="InterPro" id="IPR013083">
    <property type="entry name" value="Znf_RING/FYVE/PHD"/>
</dbReference>
<feature type="domain" description="RING-type" evidence="13">
    <location>
        <begin position="10"/>
        <end position="53"/>
    </location>
</feature>
<evidence type="ECO:0000256" key="12">
    <source>
        <dbReference type="SAM" id="Phobius"/>
    </source>
</evidence>
<evidence type="ECO:0000256" key="7">
    <source>
        <dbReference type="ARBA" id="ARBA00022989"/>
    </source>
</evidence>
<name>A0A5N6R5A2_9ROSI</name>
<keyword evidence="5 11" id="KW-0863">Zinc-finger</keyword>
<evidence type="ECO:0000256" key="3">
    <source>
        <dbReference type="ARBA" id="ARBA00022692"/>
    </source>
</evidence>
<dbReference type="InterPro" id="IPR018957">
    <property type="entry name" value="Znf_C3HC4_RING-type"/>
</dbReference>
<dbReference type="OrthoDB" id="9049620at2759"/>
<dbReference type="InterPro" id="IPR001841">
    <property type="entry name" value="Znf_RING"/>
</dbReference>
<evidence type="ECO:0000256" key="6">
    <source>
        <dbReference type="ARBA" id="ARBA00022833"/>
    </source>
</evidence>
<dbReference type="Gene3D" id="3.30.40.10">
    <property type="entry name" value="Zinc/RING finger domain, C3HC4 (zinc finger)"/>
    <property type="match status" value="1"/>
</dbReference>
<gene>
    <name evidence="14" type="ORF">FH972_012972</name>
</gene>
<dbReference type="PROSITE" id="PS50089">
    <property type="entry name" value="ZF_RING_2"/>
    <property type="match status" value="1"/>
</dbReference>
<sequence>MDGPPANDCCSVCHGNFNTPCQANCSHWFCGNCIMLVWDYGSAIQPCRCPLCRRQISLLVPGEASLRRRHEPEVAEILGKVETYNRLFSGHTNGLIQRMQDLPFYLRRLLRELMDPRRSLPLVIRARVYIAMILSAVYIVSPVDIIPEGILGIVGLLDDLLILLIFFLHVSAIYRSVLYARHGGS</sequence>
<reference evidence="14 15" key="1">
    <citation type="submission" date="2019-06" db="EMBL/GenBank/DDBJ databases">
        <title>A chromosomal-level reference genome of Carpinus fangiana (Coryloideae, Betulaceae).</title>
        <authorList>
            <person name="Yang X."/>
            <person name="Wang Z."/>
            <person name="Zhang L."/>
            <person name="Hao G."/>
            <person name="Liu J."/>
            <person name="Yang Y."/>
        </authorList>
    </citation>
    <scope>NUCLEOTIDE SEQUENCE [LARGE SCALE GENOMIC DNA]</scope>
    <source>
        <strain evidence="14">Cfa_2016G</strain>
        <tissue evidence="14">Leaf</tissue>
    </source>
</reference>
<keyword evidence="3 12" id="KW-0812">Transmembrane</keyword>
<evidence type="ECO:0000313" key="14">
    <source>
        <dbReference type="EMBL" id="KAE8056179.1"/>
    </source>
</evidence>
<dbReference type="PANTHER" id="PTHR22894:SF5">
    <property type="entry name" value="RING-TYPE DOMAIN-CONTAINING PROTEIN"/>
    <property type="match status" value="1"/>
</dbReference>
<feature type="transmembrane region" description="Helical" evidence="12">
    <location>
        <begin position="160"/>
        <end position="180"/>
    </location>
</feature>
<dbReference type="InterPro" id="IPR010652">
    <property type="entry name" value="DUF1232"/>
</dbReference>
<evidence type="ECO:0000256" key="11">
    <source>
        <dbReference type="PROSITE-ProRule" id="PRU00175"/>
    </source>
</evidence>
<keyword evidence="15" id="KW-1185">Reference proteome</keyword>